<comment type="caution">
    <text evidence="14">The sequence shown here is derived from an EMBL/GenBank/DDBJ whole genome shotgun (WGS) entry which is preliminary data.</text>
</comment>
<dbReference type="AlphaFoldDB" id="A0A0J8D6N6"/>
<dbReference type="Gene3D" id="3.50.50.60">
    <property type="entry name" value="FAD/NAD(P)-binding domain"/>
    <property type="match status" value="2"/>
</dbReference>
<dbReference type="InterPro" id="IPR036188">
    <property type="entry name" value="FAD/NAD-bd_sf"/>
</dbReference>
<gene>
    <name evidence="12 14" type="primary">mnmG</name>
    <name evidence="12" type="synonym">gidA</name>
    <name evidence="14" type="ORF">CLCY_3c00170</name>
</gene>
<sequence length="633" mass="71065">MYKGKKYDVIVVGAGHAGCEAGLASARMGLKTLILTINLDSIAYMPCNPSIGGTAKGHLVREVDALGGEMGKNIDETYIQSKMLNTSKGPAVHSLRAQADKFAYQQRMKYAIERQENLEVKQDEVMSLILDGNKVIGVKTRTVPAIYGDAVVITTGTYLRSTIIVGDVQYLSGPNGMASSNFLSENLKEMGIELRRFKTGTPARIKASTIDYSKVIPQPGDERVIPFSFLNEECNMDQVQCYLTYTNAGTHKIITDNIDKSPMYNGTIEGVGPRYCPSIEDKVMRFPDKERHQVFLEPEGRNTEEVYIQGLSSSFPEDIQEMMIRSVEGLENCEIMRSGYAIEYDCIDPVQLNLSLEIKSYENLFFGGQINGTSGYEEAAAQGLIAGVNAALKVKGMEPLILDRGDAYIGVLIDDLVTKGTNEPYRMLTSRAEYRLILRQDNADLRLTEKGREIGLVDDYRWEKYTERKQMIETEIERLKSTTIGPNEERNKILEENNSSPLKTGISLYELLKRPEITYSMVRMLDDSDVSLPLSIQEEVQIQVKYKGYIDKQIEQVESHRKLEKKKIPEYIDFDDISGLRLEAKQKLKAVKPENIGQASRISGVSPADISVLLIHLEQVRRKRPNLDTKQGE</sequence>
<dbReference type="Pfam" id="PF01134">
    <property type="entry name" value="GIDA"/>
    <property type="match status" value="1"/>
</dbReference>
<evidence type="ECO:0000313" key="14">
    <source>
        <dbReference type="EMBL" id="KMT21750.1"/>
    </source>
</evidence>
<dbReference type="GO" id="GO:0005829">
    <property type="term" value="C:cytosol"/>
    <property type="evidence" value="ECO:0007669"/>
    <property type="project" value="TreeGrafter"/>
</dbReference>
<dbReference type="GO" id="GO:0050660">
    <property type="term" value="F:flavin adenine dinucleotide binding"/>
    <property type="evidence" value="ECO:0007669"/>
    <property type="project" value="UniProtKB-UniRule"/>
</dbReference>
<dbReference type="PANTHER" id="PTHR11806:SF0">
    <property type="entry name" value="PROTEIN MTO1 HOMOLOG, MITOCHONDRIAL"/>
    <property type="match status" value="1"/>
</dbReference>
<dbReference type="Gene3D" id="1.10.150.570">
    <property type="entry name" value="GidA associated domain, C-terminal subdomain"/>
    <property type="match status" value="1"/>
</dbReference>
<evidence type="ECO:0000259" key="13">
    <source>
        <dbReference type="SMART" id="SM01228"/>
    </source>
</evidence>
<dbReference type="Gene3D" id="1.10.10.1800">
    <property type="entry name" value="tRNA uridine 5-carboxymethylaminomethyl modification enzyme MnmG/GidA"/>
    <property type="match status" value="1"/>
</dbReference>
<comment type="function">
    <text evidence="2 12">NAD-binding protein involved in the addition of a carboxymethylaminomethyl (cmnm) group at the wobble position (U34) of certain tRNAs, forming tRNA-cmnm(5)s(2)U34.</text>
</comment>
<dbReference type="Pfam" id="PF13932">
    <property type="entry name" value="SAM_GIDA_C"/>
    <property type="match status" value="1"/>
</dbReference>
<keyword evidence="5 12" id="KW-0963">Cytoplasm</keyword>
<dbReference type="PRINTS" id="PR00411">
    <property type="entry name" value="PNDRDTASEI"/>
</dbReference>
<evidence type="ECO:0000256" key="12">
    <source>
        <dbReference type="HAMAP-Rule" id="MF_00129"/>
    </source>
</evidence>
<evidence type="ECO:0000256" key="8">
    <source>
        <dbReference type="ARBA" id="ARBA00022827"/>
    </source>
</evidence>
<dbReference type="PROSITE" id="PS01280">
    <property type="entry name" value="GIDA_1"/>
    <property type="match status" value="1"/>
</dbReference>
<dbReference type="InterPro" id="IPR049312">
    <property type="entry name" value="GIDA_C_N"/>
</dbReference>
<dbReference type="InterPro" id="IPR047001">
    <property type="entry name" value="MnmG_C_subdom"/>
</dbReference>
<dbReference type="InterPro" id="IPR004416">
    <property type="entry name" value="MnmG"/>
</dbReference>
<evidence type="ECO:0000256" key="9">
    <source>
        <dbReference type="ARBA" id="ARBA00023027"/>
    </source>
</evidence>
<dbReference type="FunFam" id="1.10.10.1800:FF:000001">
    <property type="entry name" value="tRNA uridine 5-carboxymethylaminomethyl modification enzyme MnmG"/>
    <property type="match status" value="1"/>
</dbReference>
<feature type="binding site" evidence="12">
    <location>
        <position position="180"/>
    </location>
    <ligand>
        <name>FAD</name>
        <dbReference type="ChEBI" id="CHEBI:57692"/>
    </ligand>
</feature>
<evidence type="ECO:0000256" key="2">
    <source>
        <dbReference type="ARBA" id="ARBA00003717"/>
    </source>
</evidence>
<dbReference type="PANTHER" id="PTHR11806">
    <property type="entry name" value="GLUCOSE INHIBITED DIVISION PROTEIN A"/>
    <property type="match status" value="1"/>
</dbReference>
<dbReference type="FunFam" id="3.50.50.60:FF:000002">
    <property type="entry name" value="tRNA uridine 5-carboxymethylaminomethyl modification enzyme MnmG"/>
    <property type="match status" value="1"/>
</dbReference>
<accession>A0A0J8D6N6</accession>
<reference evidence="14 15" key="1">
    <citation type="submission" date="2015-06" db="EMBL/GenBank/DDBJ databases">
        <title>Draft genome sequence of the purine-degrading Clostridium cylindrosporum HC-1 (DSM 605).</title>
        <authorList>
            <person name="Poehlein A."/>
            <person name="Schiel-Bengelsdorf B."/>
            <person name="Bengelsdorf F."/>
            <person name="Daniel R."/>
            <person name="Duerre P."/>
        </authorList>
    </citation>
    <scope>NUCLEOTIDE SEQUENCE [LARGE SCALE GENOMIC DNA]</scope>
    <source>
        <strain evidence="14 15">DSM 605</strain>
    </source>
</reference>
<dbReference type="SMART" id="SM01228">
    <property type="entry name" value="GIDA_assoc_3"/>
    <property type="match status" value="1"/>
</dbReference>
<evidence type="ECO:0000256" key="3">
    <source>
        <dbReference type="ARBA" id="ARBA00007653"/>
    </source>
</evidence>
<dbReference type="EMBL" id="LFVU01000026">
    <property type="protein sequence ID" value="KMT21750.1"/>
    <property type="molecule type" value="Genomic_DNA"/>
</dbReference>
<dbReference type="STRING" id="1121307.CLCY_3c00170"/>
<feature type="binding site" evidence="12">
    <location>
        <begin position="13"/>
        <end position="18"/>
    </location>
    <ligand>
        <name>FAD</name>
        <dbReference type="ChEBI" id="CHEBI:57692"/>
    </ligand>
</feature>
<comment type="subcellular location">
    <subcellularLocation>
        <location evidence="12">Cytoplasm</location>
    </subcellularLocation>
</comment>
<evidence type="ECO:0000313" key="15">
    <source>
        <dbReference type="Proteomes" id="UP000036756"/>
    </source>
</evidence>
<evidence type="ECO:0000256" key="6">
    <source>
        <dbReference type="ARBA" id="ARBA00022630"/>
    </source>
</evidence>
<dbReference type="Proteomes" id="UP000036756">
    <property type="component" value="Unassembled WGS sequence"/>
</dbReference>
<keyword evidence="15" id="KW-1185">Reference proteome</keyword>
<evidence type="ECO:0000256" key="11">
    <source>
        <dbReference type="ARBA" id="ARBA00031800"/>
    </source>
</evidence>
<dbReference type="RefSeq" id="WP_048570414.1">
    <property type="nucleotide sequence ID" value="NZ_LFVU01000026.1"/>
</dbReference>
<keyword evidence="9 12" id="KW-0520">NAD</keyword>
<name>A0A0J8D6N6_CLOCY</name>
<evidence type="ECO:0000256" key="7">
    <source>
        <dbReference type="ARBA" id="ARBA00022694"/>
    </source>
</evidence>
<dbReference type="InterPro" id="IPR002218">
    <property type="entry name" value="MnmG-rel"/>
</dbReference>
<dbReference type="GO" id="GO:0030488">
    <property type="term" value="P:tRNA methylation"/>
    <property type="evidence" value="ECO:0007669"/>
    <property type="project" value="TreeGrafter"/>
</dbReference>
<feature type="binding site" evidence="12">
    <location>
        <position position="125"/>
    </location>
    <ligand>
        <name>FAD</name>
        <dbReference type="ChEBI" id="CHEBI:57692"/>
    </ligand>
</feature>
<dbReference type="InterPro" id="IPR026904">
    <property type="entry name" value="MnmG_C"/>
</dbReference>
<comment type="cofactor">
    <cofactor evidence="1 12">
        <name>FAD</name>
        <dbReference type="ChEBI" id="CHEBI:57692"/>
    </cofactor>
</comment>
<feature type="domain" description="tRNA uridine 5-carboxymethylaminomethyl modification enzyme C-terminal subdomain" evidence="13">
    <location>
        <begin position="544"/>
        <end position="615"/>
    </location>
</feature>
<dbReference type="InterPro" id="IPR040131">
    <property type="entry name" value="MnmG_N"/>
</dbReference>
<keyword evidence="6 12" id="KW-0285">Flavoprotein</keyword>
<dbReference type="NCBIfam" id="TIGR00136">
    <property type="entry name" value="mnmG_gidA"/>
    <property type="match status" value="1"/>
</dbReference>
<protein>
    <recommendedName>
        <fullName evidence="4 12">tRNA uridine 5-carboxymethylaminomethyl modification enzyme MnmG</fullName>
    </recommendedName>
    <alternativeName>
        <fullName evidence="11 12">Glucose-inhibited division protein A</fullName>
    </alternativeName>
</protein>
<dbReference type="SUPFAM" id="SSF51905">
    <property type="entry name" value="FAD/NAD(P)-binding domain"/>
    <property type="match status" value="1"/>
</dbReference>
<feature type="binding site" evidence="12">
    <location>
        <position position="369"/>
    </location>
    <ligand>
        <name>FAD</name>
        <dbReference type="ChEBI" id="CHEBI:57692"/>
    </ligand>
</feature>
<dbReference type="InterPro" id="IPR020595">
    <property type="entry name" value="MnmG-rel_CS"/>
</dbReference>
<dbReference type="InterPro" id="IPR044920">
    <property type="entry name" value="MnmG_C_subdom_sf"/>
</dbReference>
<organism evidence="14 15">
    <name type="scientific">Clostridium cylindrosporum DSM 605</name>
    <dbReference type="NCBI Taxonomy" id="1121307"/>
    <lineage>
        <taxon>Bacteria</taxon>
        <taxon>Bacillati</taxon>
        <taxon>Bacillota</taxon>
        <taxon>Clostridia</taxon>
        <taxon>Eubacteriales</taxon>
        <taxon>Clostridiaceae</taxon>
        <taxon>Clostridium</taxon>
    </lineage>
</organism>
<dbReference type="PATRIC" id="fig|1121307.3.peg.1371"/>
<evidence type="ECO:0000256" key="4">
    <source>
        <dbReference type="ARBA" id="ARBA00020461"/>
    </source>
</evidence>
<dbReference type="Pfam" id="PF21680">
    <property type="entry name" value="GIDA_C_1st"/>
    <property type="match status" value="1"/>
</dbReference>
<evidence type="ECO:0000256" key="10">
    <source>
        <dbReference type="ARBA" id="ARBA00025948"/>
    </source>
</evidence>
<keyword evidence="8 12" id="KW-0274">FAD</keyword>
<dbReference type="OrthoDB" id="9815560at2"/>
<feature type="binding site" evidence="12">
    <location>
        <begin position="272"/>
        <end position="286"/>
    </location>
    <ligand>
        <name>NAD(+)</name>
        <dbReference type="ChEBI" id="CHEBI:57540"/>
    </ligand>
</feature>
<dbReference type="HAMAP" id="MF_00129">
    <property type="entry name" value="MnmG_GidA"/>
    <property type="match status" value="1"/>
</dbReference>
<evidence type="ECO:0000256" key="5">
    <source>
        <dbReference type="ARBA" id="ARBA00022490"/>
    </source>
</evidence>
<keyword evidence="7 12" id="KW-0819">tRNA processing</keyword>
<proteinExistence type="inferred from homology"/>
<dbReference type="GO" id="GO:0002098">
    <property type="term" value="P:tRNA wobble uridine modification"/>
    <property type="evidence" value="ECO:0007669"/>
    <property type="project" value="InterPro"/>
</dbReference>
<comment type="similarity">
    <text evidence="3 12">Belongs to the MnmG family.</text>
</comment>
<evidence type="ECO:0000256" key="1">
    <source>
        <dbReference type="ARBA" id="ARBA00001974"/>
    </source>
</evidence>
<dbReference type="FunFam" id="1.10.150.570:FF:000001">
    <property type="entry name" value="tRNA uridine 5-carboxymethylaminomethyl modification enzyme MnmG"/>
    <property type="match status" value="1"/>
</dbReference>
<comment type="subunit">
    <text evidence="10 12">Homodimer. Heterotetramer of two MnmE and two MnmG subunits.</text>
</comment>